<dbReference type="GO" id="GO:0052689">
    <property type="term" value="F:carboxylic ester hydrolase activity"/>
    <property type="evidence" value="ECO:0007669"/>
    <property type="project" value="UniProtKB-KW"/>
</dbReference>
<dbReference type="AlphaFoldDB" id="A0A397QUY4"/>
<organism evidence="4 5">
    <name type="scientific">Anaeroplasma bactoclasticum</name>
    <dbReference type="NCBI Taxonomy" id="2088"/>
    <lineage>
        <taxon>Bacteria</taxon>
        <taxon>Bacillati</taxon>
        <taxon>Mycoplasmatota</taxon>
        <taxon>Mollicutes</taxon>
        <taxon>Anaeroplasmatales</taxon>
        <taxon>Anaeroplasmataceae</taxon>
        <taxon>Anaeroplasma</taxon>
    </lineage>
</organism>
<keyword evidence="2" id="KW-0719">Serine esterase</keyword>
<name>A0A397QUY4_9MOLU</name>
<dbReference type="PANTHER" id="PTHR43798">
    <property type="entry name" value="MONOACYLGLYCEROL LIPASE"/>
    <property type="match status" value="1"/>
</dbReference>
<dbReference type="PANTHER" id="PTHR43798:SF33">
    <property type="entry name" value="HYDROLASE, PUTATIVE (AFU_ORTHOLOGUE AFUA_2G14860)-RELATED"/>
    <property type="match status" value="1"/>
</dbReference>
<dbReference type="Proteomes" id="UP000266506">
    <property type="component" value="Unassembled WGS sequence"/>
</dbReference>
<proteinExistence type="inferred from homology"/>
<dbReference type="InterPro" id="IPR029058">
    <property type="entry name" value="AB_hydrolase_fold"/>
</dbReference>
<keyword evidence="2" id="KW-0378">Hydrolase</keyword>
<evidence type="ECO:0000313" key="5">
    <source>
        <dbReference type="Proteomes" id="UP000266506"/>
    </source>
</evidence>
<dbReference type="GO" id="GO:0016020">
    <property type="term" value="C:membrane"/>
    <property type="evidence" value="ECO:0007669"/>
    <property type="project" value="TreeGrafter"/>
</dbReference>
<gene>
    <name evidence="4" type="ORF">EI71_01802</name>
</gene>
<comment type="caution">
    <text evidence="4">The sequence shown here is derived from an EMBL/GenBank/DDBJ whole genome shotgun (WGS) entry which is preliminary data.</text>
</comment>
<comment type="similarity">
    <text evidence="1">Belongs to the lipase/esterase LIP3/BchO family.</text>
</comment>
<feature type="domain" description="Serine aminopeptidase S33" evidence="3">
    <location>
        <begin position="30"/>
        <end position="146"/>
    </location>
</feature>
<evidence type="ECO:0000313" key="4">
    <source>
        <dbReference type="EMBL" id="RIA64878.1"/>
    </source>
</evidence>
<evidence type="ECO:0000256" key="1">
    <source>
        <dbReference type="ARBA" id="ARBA00006989"/>
    </source>
</evidence>
<evidence type="ECO:0000259" key="3">
    <source>
        <dbReference type="Pfam" id="PF12146"/>
    </source>
</evidence>
<evidence type="ECO:0000256" key="2">
    <source>
        <dbReference type="ARBA" id="ARBA00022487"/>
    </source>
</evidence>
<protein>
    <recommendedName>
        <fullName evidence="3">Serine aminopeptidase S33 domain-containing protein</fullName>
    </recommendedName>
</protein>
<sequence length="269" mass="30851">MNKVEFQLNNGKYMIHGMKYIPDNPKNIPIIMSHGFLSNSKKLKRYAMFLAGMGYTVYAYDFCGGHLFGKSEGPREYLTIENELNDLQTVINSVEESKNELMLFGESLGGFISLLYAARNPAVVARVLAIYPALSIPDDARRGKMVFISFNPNHIRETWKCKFGFKFNPSFAEECIRLDTDKIIKEVLCPVCIVHGGKDKIVSATHLRKTLENLSPDSFVYFIKKAGHGFKRKEQDIALAHFKDFLTDKRTDNKKWRFRIFIFSIIVDP</sequence>
<dbReference type="InParanoid" id="A0A397QUY4"/>
<dbReference type="FunCoup" id="A0A397QUY4">
    <property type="interactions" value="177"/>
</dbReference>
<dbReference type="Pfam" id="PF12146">
    <property type="entry name" value="Hydrolase_4"/>
    <property type="match status" value="1"/>
</dbReference>
<dbReference type="SUPFAM" id="SSF53474">
    <property type="entry name" value="alpha/beta-Hydrolases"/>
    <property type="match status" value="1"/>
</dbReference>
<accession>A0A397QUY4</accession>
<reference evidence="4 5" key="1">
    <citation type="submission" date="2018-08" db="EMBL/GenBank/DDBJ databases">
        <title>Genomic Encyclopedia of Archaeal and Bacterial Type Strains, Phase II (KMG-II): from individual species to whole genera.</title>
        <authorList>
            <person name="Goeker M."/>
        </authorList>
    </citation>
    <scope>NUCLEOTIDE SEQUENCE [LARGE SCALE GENOMIC DNA]</scope>
    <source>
        <strain evidence="4 5">ATCC 27112</strain>
    </source>
</reference>
<dbReference type="EMBL" id="QXEV01000032">
    <property type="protein sequence ID" value="RIA64878.1"/>
    <property type="molecule type" value="Genomic_DNA"/>
</dbReference>
<dbReference type="Gene3D" id="3.40.50.1820">
    <property type="entry name" value="alpha/beta hydrolase"/>
    <property type="match status" value="1"/>
</dbReference>
<keyword evidence="5" id="KW-1185">Reference proteome</keyword>
<dbReference type="InterPro" id="IPR022742">
    <property type="entry name" value="Hydrolase_4"/>
</dbReference>
<dbReference type="InterPro" id="IPR050266">
    <property type="entry name" value="AB_hydrolase_sf"/>
</dbReference>